<dbReference type="GO" id="GO:0003825">
    <property type="term" value="F:alpha,alpha-trehalose-phosphate synthase (UDP-forming) activity"/>
    <property type="evidence" value="ECO:0007669"/>
    <property type="project" value="TreeGrafter"/>
</dbReference>
<dbReference type="KEGG" id="tol:TOL_0764"/>
<dbReference type="GO" id="GO:0033828">
    <property type="term" value="F:glucosylglycerol-phosphate synthase activity"/>
    <property type="evidence" value="ECO:0007669"/>
    <property type="project" value="UniProtKB-EC"/>
</dbReference>
<dbReference type="InterPro" id="IPR023214">
    <property type="entry name" value="HAD_sf"/>
</dbReference>
<dbReference type="PATRIC" id="fig|1298593.3.peg.736"/>
<dbReference type="PANTHER" id="PTHR10788">
    <property type="entry name" value="TREHALOSE-6-PHOSPHATE SYNTHASE"/>
    <property type="match status" value="1"/>
</dbReference>
<name>M5DPW9_9GAMM</name>
<dbReference type="Gene3D" id="3.90.1070.10">
    <property type="match status" value="1"/>
</dbReference>
<evidence type="ECO:0000256" key="4">
    <source>
        <dbReference type="ARBA" id="ARBA00052754"/>
    </source>
</evidence>
<evidence type="ECO:0000256" key="8">
    <source>
        <dbReference type="ARBA" id="ARBA00069974"/>
    </source>
</evidence>
<dbReference type="Gene3D" id="3.40.50.2000">
    <property type="entry name" value="Glycogen Phosphorylase B"/>
    <property type="match status" value="2"/>
</dbReference>
<dbReference type="STRING" id="187493.CN03_14275"/>
<dbReference type="Proteomes" id="UP000011866">
    <property type="component" value="Chromosome"/>
</dbReference>
<keyword evidence="3" id="KW-0808">Transferase</keyword>
<dbReference type="EC" id="2.4.1.213" evidence="7"/>
<dbReference type="FunFam" id="3.40.50.2000:FF:000010">
    <property type="entry name" value="Alpha,alpha-trehalose-phosphate synthase"/>
    <property type="match status" value="1"/>
</dbReference>
<dbReference type="RefSeq" id="WP_015485939.1">
    <property type="nucleotide sequence ID" value="NC_020888.1"/>
</dbReference>
<dbReference type="SFLD" id="SFLDS00003">
    <property type="entry name" value="Haloacid_Dehalogenase"/>
    <property type="match status" value="1"/>
</dbReference>
<evidence type="ECO:0000313" key="12">
    <source>
        <dbReference type="Proteomes" id="UP000011866"/>
    </source>
</evidence>
<evidence type="ECO:0000256" key="2">
    <source>
        <dbReference type="ARBA" id="ARBA00022676"/>
    </source>
</evidence>
<dbReference type="InterPro" id="IPR006380">
    <property type="entry name" value="SPP-like_dom"/>
</dbReference>
<dbReference type="GO" id="GO:0051473">
    <property type="term" value="P:glucosylglycerol biosynthetic process"/>
    <property type="evidence" value="ECO:0007669"/>
    <property type="project" value="InterPro"/>
</dbReference>
<comment type="function">
    <text evidence="5">Involved in salt tolerance by producing GG-phosphate from ADP-glucose and glycerol-3-phosphate (G3P), an intermediate in the synthesis of the osmolyte glucosylglycerol (GG).</text>
</comment>
<dbReference type="eggNOG" id="COG0561">
    <property type="taxonomic scope" value="Bacteria"/>
</dbReference>
<dbReference type="PANTHER" id="PTHR10788:SF106">
    <property type="entry name" value="BCDNA.GH08860"/>
    <property type="match status" value="1"/>
</dbReference>
<dbReference type="eggNOG" id="COG0380">
    <property type="taxonomic scope" value="Bacteria"/>
</dbReference>
<dbReference type="GeneID" id="79175724"/>
<dbReference type="InterPro" id="IPR006379">
    <property type="entry name" value="HAD-SF_hydro_IIB"/>
</dbReference>
<dbReference type="GO" id="GO:0000287">
    <property type="term" value="F:magnesium ion binding"/>
    <property type="evidence" value="ECO:0007669"/>
    <property type="project" value="UniProtKB-ARBA"/>
</dbReference>
<dbReference type="InterPro" id="IPR036412">
    <property type="entry name" value="HAD-like_sf"/>
</dbReference>
<dbReference type="Gene3D" id="3.40.50.1000">
    <property type="entry name" value="HAD superfamily/HAD-like"/>
    <property type="match status" value="1"/>
</dbReference>
<dbReference type="SUPFAM" id="SSF56784">
    <property type="entry name" value="HAD-like"/>
    <property type="match status" value="1"/>
</dbReference>
<dbReference type="SFLD" id="SFLDG01141">
    <property type="entry name" value="C2.B.1:_Sucrose_Phosphatase_Li"/>
    <property type="match status" value="1"/>
</dbReference>
<evidence type="ECO:0000256" key="9">
    <source>
        <dbReference type="ARBA" id="ARBA00080497"/>
    </source>
</evidence>
<sequence length="752" mass="84395">MLLATDLDGTFLAGDAAQRQQLYQLIAAHPNIDLVFVTGRGLESVLPLLADTMIPQPDYIICDVGCTIVNGHTLQPVFEVQSPIEDMWPGEHKIEEAIAHIAGLTRQDVPQERRCSYFCEEGAVTEELSEIAATLNCDVLYSAGLYLDFLPKGINKGATLTALINHLELNSEDVMVAGDTLNDLSMYEHDFIGVCVGESEAGLLEATRSRARVYHALEPGCGGILEAISHFGFLGEEGISAEVREPATPGQSDLVMVYHRLPYEEYIEDGIQKRRRPTSPNGIIPTLMSFFADGKKGSWVAWSIHDPKLGEFESHTEVDVDKYPNLVAARVGLSKRDVDIFYKKFSKEAFWPTLHTFWERATFREDHWEVFKDVNRRFAERTSEEAAEGATVWIHDYNLWMVPAYLRELRPDLNIAFFHHTYFPSADVFNVLPWRREIVGSLLQCDYIGFHIPRQAENFVDVARGVTPIDVKEKVGCAPRFVTYGCAVGLDEMTTEIEVNNRRIRLGAHPVGLDLNRVSDALEDPVIQNRMTELREELSGTKLVLSVERLDYTKGIPAKLQAFEKLLEDHPELHGKVTLVTVCVPAAKEMTVYKKLQIEIEQAVGRINGRYADVGWTPVQFFFRAVPFEQLVAYYAMADVMWITPLRDGLNLVAKEYVATQGKIEGSGVLVLSEFAGAAAEVRGAMLTNPHDPAEMAETCYLALAMNRDEARSRMREAYEIVSHYDIEHWGNEFLAAVKGKANHKTRLVKVA</sequence>
<dbReference type="InterPro" id="IPR001830">
    <property type="entry name" value="Glyco_trans_20"/>
</dbReference>
<gene>
    <name evidence="11" type="ORF">TOL_0764</name>
</gene>
<dbReference type="SFLD" id="SFLDG01140">
    <property type="entry name" value="C2.B:_Phosphomannomutase_and_P"/>
    <property type="match status" value="1"/>
</dbReference>
<dbReference type="CDD" id="cd03788">
    <property type="entry name" value="GT20_TPS"/>
    <property type="match status" value="1"/>
</dbReference>
<evidence type="ECO:0000256" key="6">
    <source>
        <dbReference type="ARBA" id="ARBA00060702"/>
    </source>
</evidence>
<dbReference type="Pfam" id="PF00982">
    <property type="entry name" value="Glyco_transf_20"/>
    <property type="match status" value="1"/>
</dbReference>
<comment type="catalytic activity">
    <reaction evidence="4">
        <text>ADP-alpha-D-glucose + sn-glycerol 3-phosphate = 2-O-(alpha-D-glucopyranosyl)-sn-glycerol 3-phosphate + ADP + H(+)</text>
        <dbReference type="Rhea" id="RHEA:12881"/>
        <dbReference type="ChEBI" id="CHEBI:15378"/>
        <dbReference type="ChEBI" id="CHEBI:57498"/>
        <dbReference type="ChEBI" id="CHEBI:57597"/>
        <dbReference type="ChEBI" id="CHEBI:87089"/>
        <dbReference type="ChEBI" id="CHEBI:456216"/>
        <dbReference type="EC" id="2.4.1.213"/>
    </reaction>
</comment>
<dbReference type="GO" id="GO:0005992">
    <property type="term" value="P:trehalose biosynthetic process"/>
    <property type="evidence" value="ECO:0007669"/>
    <property type="project" value="InterPro"/>
</dbReference>
<feature type="domain" description="Sucrose phosphatase-like" evidence="10">
    <location>
        <begin position="2"/>
        <end position="232"/>
    </location>
</feature>
<evidence type="ECO:0000256" key="1">
    <source>
        <dbReference type="ARBA" id="ARBA00008799"/>
    </source>
</evidence>
<dbReference type="SUPFAM" id="SSF53756">
    <property type="entry name" value="UDP-Glycosyltransferase/glycogen phosphorylase"/>
    <property type="match status" value="1"/>
</dbReference>
<keyword evidence="12" id="KW-1185">Reference proteome</keyword>
<dbReference type="AlphaFoldDB" id="M5DPW9"/>
<reference evidence="11 12" key="1">
    <citation type="journal article" date="2013" name="Genome Announc.">
        <title>Genome Sequence of Thalassolituus oleivorans MIL-1 (DSM 14913T).</title>
        <authorList>
            <person name="Golyshin P.N."/>
            <person name="Werner J."/>
            <person name="Chernikova T.N."/>
            <person name="Tran H."/>
            <person name="Ferrer M."/>
            <person name="Yakimov M.M."/>
            <person name="Teeling H."/>
            <person name="Golyshina O.V."/>
        </authorList>
    </citation>
    <scope>NUCLEOTIDE SEQUENCE [LARGE SCALE GENOMIC DNA]</scope>
    <source>
        <strain evidence="11 12">MIL-1</strain>
    </source>
</reference>
<comment type="similarity">
    <text evidence="1">Belongs to the glycosyltransferase 20 family.</text>
</comment>
<dbReference type="NCBIfam" id="TIGR01484">
    <property type="entry name" value="HAD-SF-IIB"/>
    <property type="match status" value="1"/>
</dbReference>
<evidence type="ECO:0000259" key="10">
    <source>
        <dbReference type="Pfam" id="PF05116"/>
    </source>
</evidence>
<dbReference type="NCBIfam" id="TIGR02398">
    <property type="entry name" value="gluc_glyc_Psyn"/>
    <property type="match status" value="1"/>
</dbReference>
<accession>M5DPW9</accession>
<evidence type="ECO:0000256" key="7">
    <source>
        <dbReference type="ARBA" id="ARBA00066821"/>
    </source>
</evidence>
<evidence type="ECO:0000256" key="3">
    <source>
        <dbReference type="ARBA" id="ARBA00022679"/>
    </source>
</evidence>
<comment type="pathway">
    <text evidence="6">Glycan metabolism; glucosylglycerol biosynthesis.</text>
</comment>
<dbReference type="InterPro" id="IPR012764">
    <property type="entry name" value="Gluc_glyc_Psyn"/>
</dbReference>
<dbReference type="HOGENOM" id="CLU_002351_7_1_6"/>
<evidence type="ECO:0000313" key="11">
    <source>
        <dbReference type="EMBL" id="CCU71202.1"/>
    </source>
</evidence>
<organism evidence="11 12">
    <name type="scientific">Thalassolituus oleivorans MIL-1</name>
    <dbReference type="NCBI Taxonomy" id="1298593"/>
    <lineage>
        <taxon>Bacteria</taxon>
        <taxon>Pseudomonadati</taxon>
        <taxon>Pseudomonadota</taxon>
        <taxon>Gammaproteobacteria</taxon>
        <taxon>Oceanospirillales</taxon>
        <taxon>Oceanospirillaceae</taxon>
        <taxon>Thalassolituus</taxon>
    </lineage>
</organism>
<dbReference type="Pfam" id="PF05116">
    <property type="entry name" value="S6PP"/>
    <property type="match status" value="1"/>
</dbReference>
<keyword evidence="2" id="KW-0328">Glycosyltransferase</keyword>
<proteinExistence type="inferred from homology"/>
<dbReference type="GO" id="GO:0016791">
    <property type="term" value="F:phosphatase activity"/>
    <property type="evidence" value="ECO:0007669"/>
    <property type="project" value="UniProtKB-ARBA"/>
</dbReference>
<protein>
    <recommendedName>
        <fullName evidence="8">Glucosylglycerol-phosphate synthase</fullName>
        <ecNumber evidence="7">2.4.1.213</ecNumber>
    </recommendedName>
    <alternativeName>
        <fullName evidence="9">Glucosyl-glycerol-phosphate synthase</fullName>
    </alternativeName>
</protein>
<evidence type="ECO:0000256" key="5">
    <source>
        <dbReference type="ARBA" id="ARBA00055920"/>
    </source>
</evidence>
<dbReference type="EMBL" id="HF680312">
    <property type="protein sequence ID" value="CCU71202.1"/>
    <property type="molecule type" value="Genomic_DNA"/>
</dbReference>